<proteinExistence type="inferred from homology"/>
<dbReference type="GO" id="GO:0033194">
    <property type="term" value="P:response to hydroperoxide"/>
    <property type="evidence" value="ECO:0007669"/>
    <property type="project" value="TreeGrafter"/>
</dbReference>
<comment type="similarity">
    <text evidence="1">Belongs to the UPF0246 family.</text>
</comment>
<dbReference type="InterPro" id="IPR005583">
    <property type="entry name" value="YaaA"/>
</dbReference>
<dbReference type="GO" id="GO:0005829">
    <property type="term" value="C:cytosol"/>
    <property type="evidence" value="ECO:0007669"/>
    <property type="project" value="TreeGrafter"/>
</dbReference>
<evidence type="ECO:0000313" key="2">
    <source>
        <dbReference type="EMBL" id="TWP29882.1"/>
    </source>
</evidence>
<comment type="caution">
    <text evidence="2">The sequence shown here is derived from an EMBL/GenBank/DDBJ whole genome shotgun (WGS) entry which is preliminary data.</text>
</comment>
<sequence length="252" mass="29731">MKILLSPAKMMSVDASSQWKKRSQPNFLDKSVELQNILKEYSPSDLENLLDISPKLSKENWERNQEWKSNPTKEESLQAIFAFKGEVYRGLKAETLNEKELEYLQNNLLIISGLYGLLQPSDEVMLYRLEMGKKLKTEKANNLYMFWKEILTSYLSKQLKKEEPILNLASKEYFKVINTKNLQNRIIEVDFKDYKNGSLKSIMMYFKNARGKMTRWCAENNIQDIEKLKVYNEDGYEFSEDLSKENNLVFIR</sequence>
<reference evidence="2 3" key="1">
    <citation type="submission" date="2019-02" db="EMBL/GenBank/DDBJ databases">
        <title>Apibacter muscae sp. nov.: a novel member of the house fly microbiota.</title>
        <authorList>
            <person name="Park R."/>
        </authorList>
    </citation>
    <scope>NUCLEOTIDE SEQUENCE [LARGE SCALE GENOMIC DNA]</scope>
    <source>
        <strain evidence="2 3">AL1</strain>
    </source>
</reference>
<evidence type="ECO:0000313" key="3">
    <source>
        <dbReference type="Proteomes" id="UP000319499"/>
    </source>
</evidence>
<dbReference type="AlphaFoldDB" id="A0A563DIH4"/>
<organism evidence="2 3">
    <name type="scientific">Apibacter muscae</name>
    <dbReference type="NCBI Taxonomy" id="2509004"/>
    <lineage>
        <taxon>Bacteria</taxon>
        <taxon>Pseudomonadati</taxon>
        <taxon>Bacteroidota</taxon>
        <taxon>Flavobacteriia</taxon>
        <taxon>Flavobacteriales</taxon>
        <taxon>Weeksellaceae</taxon>
        <taxon>Apibacter</taxon>
    </lineage>
</organism>
<dbReference type="EMBL" id="SELH01000013">
    <property type="protein sequence ID" value="TWP29882.1"/>
    <property type="molecule type" value="Genomic_DNA"/>
</dbReference>
<dbReference type="PANTHER" id="PTHR30283:SF4">
    <property type="entry name" value="PEROXIDE STRESS RESISTANCE PROTEIN YAAA"/>
    <property type="match status" value="1"/>
</dbReference>
<protein>
    <recommendedName>
        <fullName evidence="1">UPF0246 protein ETU09_02560</fullName>
    </recommendedName>
</protein>
<keyword evidence="3" id="KW-1185">Reference proteome</keyword>
<name>A0A563DIH4_9FLAO</name>
<dbReference type="OrthoDB" id="9777133at2"/>
<accession>A0A563DIH4</accession>
<dbReference type="NCBIfam" id="NF002542">
    <property type="entry name" value="PRK02101.1-3"/>
    <property type="match status" value="1"/>
</dbReference>
<dbReference type="HAMAP" id="MF_00652">
    <property type="entry name" value="UPF0246"/>
    <property type="match status" value="1"/>
</dbReference>
<gene>
    <name evidence="2" type="primary">yaaA</name>
    <name evidence="2" type="ORF">ETU09_02560</name>
</gene>
<dbReference type="Proteomes" id="UP000319499">
    <property type="component" value="Unassembled WGS sequence"/>
</dbReference>
<evidence type="ECO:0000256" key="1">
    <source>
        <dbReference type="HAMAP-Rule" id="MF_00652"/>
    </source>
</evidence>
<dbReference type="RefSeq" id="WP_146261572.1">
    <property type="nucleotide sequence ID" value="NZ_SELG01000029.1"/>
</dbReference>
<dbReference type="Pfam" id="PF03883">
    <property type="entry name" value="H2O2_YaaD"/>
    <property type="match status" value="1"/>
</dbReference>
<dbReference type="NCBIfam" id="NF002543">
    <property type="entry name" value="PRK02101.1-4"/>
    <property type="match status" value="1"/>
</dbReference>
<dbReference type="PANTHER" id="PTHR30283">
    <property type="entry name" value="PEROXIDE STRESS RESPONSE PROTEIN YAAA"/>
    <property type="match status" value="1"/>
</dbReference>